<dbReference type="SUPFAM" id="SSF49879">
    <property type="entry name" value="SMAD/FHA domain"/>
    <property type="match status" value="1"/>
</dbReference>
<dbReference type="Pfam" id="PF00498">
    <property type="entry name" value="FHA"/>
    <property type="match status" value="1"/>
</dbReference>
<gene>
    <name evidence="3" type="ORF">BQ2448_3151</name>
</gene>
<feature type="compositionally biased region" description="Low complexity" evidence="1">
    <location>
        <begin position="53"/>
        <end position="67"/>
    </location>
</feature>
<evidence type="ECO:0000313" key="3">
    <source>
        <dbReference type="EMBL" id="SCV71563.1"/>
    </source>
</evidence>
<sequence>MASSSQWIWDPTYSLYYNPSTQQWARLGADGAWVYANATSSQVDPDPDHVRASTRSAVSASSSSATAQGKRRYYDRDDPDAVEHVYTAIPEEEEQVWPFSDDEHHDDHLAPRNRGKWAHDRYEPSLDGVAAPLLRLVVDRSRVFQKGHVILIPPDEPVQLGRDKAFDKRIRLKELQVSKTHATLFFTPFHVGVDAGEWQVIDGGSTHGTFVKSSTSTTTTSAVEWVRLSRDKVASEPKTLHHLDLLRIGTTSFSIHIHPSLPCSTCSIKTDESNLIPLSTSEDHQPTSLITDGTTSLGPTPYTAVTKEQKEFDRRERMKGLKEQHRIGASPKTLTMPASEGDGVDPSSTSMNKTQFIDRAKIRRERNLGAGEALRPSSTKTSQSTSKASSGPFFTVPGANATHSVASTSSTARPIDPFASESKGAQLLAKVGGGAKGIGSSTIAASTTITTTMSTPRGLGQLIDPKVLNGDAKSGLGSRPLKALWQPVVVNDAKPGGWREDVREASRKRWKEMEGRG</sequence>
<feature type="compositionally biased region" description="Polar residues" evidence="1">
    <location>
        <begin position="279"/>
        <end position="298"/>
    </location>
</feature>
<feature type="compositionally biased region" description="Low complexity" evidence="1">
    <location>
        <begin position="377"/>
        <end position="390"/>
    </location>
</feature>
<dbReference type="Proteomes" id="UP000198372">
    <property type="component" value="Unassembled WGS sequence"/>
</dbReference>
<keyword evidence="4" id="KW-1185">Reference proteome</keyword>
<dbReference type="InterPro" id="IPR000253">
    <property type="entry name" value="FHA_dom"/>
</dbReference>
<feature type="compositionally biased region" description="Basic and acidic residues" evidence="1">
    <location>
        <begin position="307"/>
        <end position="326"/>
    </location>
</feature>
<dbReference type="OrthoDB" id="21470at2759"/>
<dbReference type="Gene3D" id="2.60.200.20">
    <property type="match status" value="1"/>
</dbReference>
<protein>
    <submittedName>
        <fullName evidence="3">BQ2448_3151 protein</fullName>
    </submittedName>
</protein>
<organism evidence="3 4">
    <name type="scientific">Microbotryum intermedium</name>
    <dbReference type="NCBI Taxonomy" id="269621"/>
    <lineage>
        <taxon>Eukaryota</taxon>
        <taxon>Fungi</taxon>
        <taxon>Dikarya</taxon>
        <taxon>Basidiomycota</taxon>
        <taxon>Pucciniomycotina</taxon>
        <taxon>Microbotryomycetes</taxon>
        <taxon>Microbotryales</taxon>
        <taxon>Microbotryaceae</taxon>
        <taxon>Microbotryum</taxon>
    </lineage>
</organism>
<dbReference type="STRING" id="269621.A0A238FHV3"/>
<name>A0A238FHV3_9BASI</name>
<evidence type="ECO:0000313" key="4">
    <source>
        <dbReference type="Proteomes" id="UP000198372"/>
    </source>
</evidence>
<dbReference type="InterPro" id="IPR053027">
    <property type="entry name" value="AGGF1"/>
</dbReference>
<proteinExistence type="predicted"/>
<feature type="domain" description="FHA" evidence="2">
    <location>
        <begin position="158"/>
        <end position="216"/>
    </location>
</feature>
<accession>A0A238FHV3</accession>
<evidence type="ECO:0000259" key="2">
    <source>
        <dbReference type="PROSITE" id="PS50006"/>
    </source>
</evidence>
<reference evidence="4" key="1">
    <citation type="submission" date="2016-09" db="EMBL/GenBank/DDBJ databases">
        <authorList>
            <person name="Jeantristanb JTB J.-T."/>
            <person name="Ricardo R."/>
        </authorList>
    </citation>
    <scope>NUCLEOTIDE SEQUENCE [LARGE SCALE GENOMIC DNA]</scope>
</reference>
<dbReference type="PANTHER" id="PTHR23106">
    <property type="entry name" value="ANGIOGENIC FACTOR WITH G PATCH AND FHA DOMAINS 1"/>
    <property type="match status" value="1"/>
</dbReference>
<dbReference type="PANTHER" id="PTHR23106:SF24">
    <property type="entry name" value="ANGIOGENIC FACTOR WITH G PATCH AND FHA DOMAINS 1"/>
    <property type="match status" value="1"/>
</dbReference>
<evidence type="ECO:0000256" key="1">
    <source>
        <dbReference type="SAM" id="MobiDB-lite"/>
    </source>
</evidence>
<feature type="compositionally biased region" description="Polar residues" evidence="1">
    <location>
        <begin position="346"/>
        <end position="355"/>
    </location>
</feature>
<feature type="region of interest" description="Disordered" evidence="1">
    <location>
        <begin position="279"/>
        <end position="399"/>
    </location>
</feature>
<dbReference type="PROSITE" id="PS50006">
    <property type="entry name" value="FHA_DOMAIN"/>
    <property type="match status" value="1"/>
</dbReference>
<dbReference type="InterPro" id="IPR008984">
    <property type="entry name" value="SMAD_FHA_dom_sf"/>
</dbReference>
<dbReference type="AlphaFoldDB" id="A0A238FHV3"/>
<dbReference type="EMBL" id="FMSP01000007">
    <property type="protein sequence ID" value="SCV71563.1"/>
    <property type="molecule type" value="Genomic_DNA"/>
</dbReference>
<feature type="region of interest" description="Disordered" evidence="1">
    <location>
        <begin position="39"/>
        <end position="77"/>
    </location>
</feature>
<dbReference type="SMART" id="SM00240">
    <property type="entry name" value="FHA"/>
    <property type="match status" value="1"/>
</dbReference>